<evidence type="ECO:0000256" key="4">
    <source>
        <dbReference type="SAM" id="Coils"/>
    </source>
</evidence>
<evidence type="ECO:0000256" key="3">
    <source>
        <dbReference type="PROSITE-ProRule" id="PRU00284"/>
    </source>
</evidence>
<gene>
    <name evidence="6" type="ORF">BCV30_11055</name>
</gene>
<reference evidence="7" key="1">
    <citation type="submission" date="2016-07" db="EMBL/GenBank/DDBJ databases">
        <title>Nontailed viruses are major unrecognized killers of bacteria in the ocean.</title>
        <authorList>
            <person name="Kauffman K."/>
            <person name="Hussain F."/>
            <person name="Yang J."/>
            <person name="Arevalo P."/>
            <person name="Brown J."/>
            <person name="Cutler M."/>
            <person name="Kelly L."/>
            <person name="Polz M.F."/>
        </authorList>
    </citation>
    <scope>NUCLEOTIDE SEQUENCE [LARGE SCALE GENOMIC DNA]</scope>
    <source>
        <strain evidence="7">10N.286.55.C1</strain>
    </source>
</reference>
<dbReference type="Pfam" id="PF00015">
    <property type="entry name" value="MCPsignal"/>
    <property type="match status" value="1"/>
</dbReference>
<dbReference type="Gene3D" id="6.10.250.3200">
    <property type="match status" value="1"/>
</dbReference>
<dbReference type="GO" id="GO:0006935">
    <property type="term" value="P:chemotaxis"/>
    <property type="evidence" value="ECO:0007669"/>
    <property type="project" value="UniProtKB-ARBA"/>
</dbReference>
<dbReference type="SUPFAM" id="SSF58104">
    <property type="entry name" value="Methyl-accepting chemotaxis protein (MCP) signaling domain"/>
    <property type="match status" value="1"/>
</dbReference>
<dbReference type="InterPro" id="IPR025991">
    <property type="entry name" value="Chemoreceptor_zinc-bind_dom"/>
</dbReference>
<sequence length="364" mass="40462">MFGIKTIKLENQSLKKQLAELKKKHQSDINALELELNKSQNLAQSTHQQHRNSSEMMSNCLKGGDMLKTIQKEMVESAKSMAHENQELQQLDDMFKQTHQALVRLDNRAIKISDQASQSIQSVDILDHTAGAISNLVSTIQEISDQTNLLALNAAIEAARAGEAGRGFAVVADEVRTLAGKASEASDKIDSLVKQVLTQVNAIKTSIDENQVCAEEVSASSAQISSIVNEVVVKSENMKQVIHIASTRAFLDSVKLDHAIWKNNTYRLLQSGAFSETINTHSECRLGQWYYRGDGKAYNHLRSYQLLEEPHKQVHDNGRKAMNQAASEDIEGTIKSVKAMEDASIQVVFQIDRLMNEIIETESM</sequence>
<organism evidence="6 7">
    <name type="scientific">Vibrio lentus</name>
    <dbReference type="NCBI Taxonomy" id="136468"/>
    <lineage>
        <taxon>Bacteria</taxon>
        <taxon>Pseudomonadati</taxon>
        <taxon>Pseudomonadota</taxon>
        <taxon>Gammaproteobacteria</taxon>
        <taxon>Vibrionales</taxon>
        <taxon>Vibrionaceae</taxon>
        <taxon>Vibrio</taxon>
    </lineage>
</organism>
<dbReference type="EMBL" id="MCSI01000131">
    <property type="protein sequence ID" value="PME61825.1"/>
    <property type="molecule type" value="Genomic_DNA"/>
</dbReference>
<dbReference type="InterPro" id="IPR004089">
    <property type="entry name" value="MCPsignal_dom"/>
</dbReference>
<evidence type="ECO:0000313" key="6">
    <source>
        <dbReference type="EMBL" id="PME61825.1"/>
    </source>
</evidence>
<feature type="coiled-coil region" evidence="4">
    <location>
        <begin position="4"/>
        <end position="49"/>
    </location>
</feature>
<evidence type="ECO:0000259" key="5">
    <source>
        <dbReference type="PROSITE" id="PS50111"/>
    </source>
</evidence>
<feature type="domain" description="Methyl-accepting transducer" evidence="5">
    <location>
        <begin position="31"/>
        <end position="259"/>
    </location>
</feature>
<proteinExistence type="predicted"/>
<keyword evidence="2 3" id="KW-0807">Transducer</keyword>
<dbReference type="GO" id="GO:0016020">
    <property type="term" value="C:membrane"/>
    <property type="evidence" value="ECO:0007669"/>
    <property type="project" value="UniProtKB-SubCell"/>
</dbReference>
<dbReference type="GO" id="GO:0007165">
    <property type="term" value="P:signal transduction"/>
    <property type="evidence" value="ECO:0007669"/>
    <property type="project" value="UniProtKB-KW"/>
</dbReference>
<protein>
    <submittedName>
        <fullName evidence="6">Chemotaxis protein</fullName>
    </submittedName>
</protein>
<comment type="subcellular location">
    <subcellularLocation>
        <location evidence="1">Membrane</location>
    </subcellularLocation>
</comment>
<dbReference type="PANTHER" id="PTHR32089">
    <property type="entry name" value="METHYL-ACCEPTING CHEMOTAXIS PROTEIN MCPB"/>
    <property type="match status" value="1"/>
</dbReference>
<evidence type="ECO:0000256" key="2">
    <source>
        <dbReference type="ARBA" id="ARBA00023224"/>
    </source>
</evidence>
<evidence type="ECO:0000313" key="7">
    <source>
        <dbReference type="Proteomes" id="UP000235778"/>
    </source>
</evidence>
<evidence type="ECO:0000256" key="1">
    <source>
        <dbReference type="ARBA" id="ARBA00004370"/>
    </source>
</evidence>
<name>A0A1B9Q210_9VIBR</name>
<accession>A0A1B9Q210</accession>
<keyword evidence="4" id="KW-0175">Coiled coil</keyword>
<comment type="caution">
    <text evidence="6">The sequence shown here is derived from an EMBL/GenBank/DDBJ whole genome shotgun (WGS) entry which is preliminary data.</text>
</comment>
<dbReference type="PROSITE" id="PS50111">
    <property type="entry name" value="CHEMOTAXIS_TRANSDUC_2"/>
    <property type="match status" value="1"/>
</dbReference>
<dbReference type="SMART" id="SM00283">
    <property type="entry name" value="MA"/>
    <property type="match status" value="1"/>
</dbReference>
<dbReference type="Pfam" id="PF13682">
    <property type="entry name" value="CZB"/>
    <property type="match status" value="1"/>
</dbReference>
<dbReference type="PANTHER" id="PTHR32089:SF70">
    <property type="entry name" value="ENERGY TAXIS MODULATING METHYL ACCEPTING SENSORY TRANSDUCER"/>
    <property type="match status" value="1"/>
</dbReference>
<dbReference type="RefSeq" id="WP_017107054.1">
    <property type="nucleotide sequence ID" value="NZ_MAKA01000249.1"/>
</dbReference>
<dbReference type="Proteomes" id="UP000235778">
    <property type="component" value="Unassembled WGS sequence"/>
</dbReference>
<dbReference type="Gene3D" id="1.20.120.30">
    <property type="entry name" value="Aspartate receptor, ligand-binding domain"/>
    <property type="match status" value="1"/>
</dbReference>
<dbReference type="AlphaFoldDB" id="A0A1B9Q210"/>